<feature type="compositionally biased region" description="Acidic residues" evidence="3">
    <location>
        <begin position="1173"/>
        <end position="1186"/>
    </location>
</feature>
<evidence type="ECO:0000256" key="3">
    <source>
        <dbReference type="SAM" id="MobiDB-lite"/>
    </source>
</evidence>
<gene>
    <name evidence="5" type="ORF">TRAPUB_6677</name>
</gene>
<name>A0A1M2V5G3_TRAPU</name>
<dbReference type="CDD" id="cd07323">
    <property type="entry name" value="LAM"/>
    <property type="match status" value="1"/>
</dbReference>
<feature type="region of interest" description="Disordered" evidence="3">
    <location>
        <begin position="628"/>
        <end position="700"/>
    </location>
</feature>
<dbReference type="PROSITE" id="PS50961">
    <property type="entry name" value="HTH_LA"/>
    <property type="match status" value="1"/>
</dbReference>
<feature type="compositionally biased region" description="Polar residues" evidence="3">
    <location>
        <begin position="389"/>
        <end position="407"/>
    </location>
</feature>
<dbReference type="Pfam" id="PF05383">
    <property type="entry name" value="La"/>
    <property type="match status" value="1"/>
</dbReference>
<dbReference type="AlphaFoldDB" id="A0A1M2V5G3"/>
<dbReference type="OMA" id="YMYWPPP"/>
<comment type="caution">
    <text evidence="5">The sequence shown here is derived from an EMBL/GenBank/DDBJ whole genome shotgun (WGS) entry which is preliminary data.</text>
</comment>
<protein>
    <submittedName>
        <fullName evidence="5">La-related protein 1B</fullName>
    </submittedName>
</protein>
<evidence type="ECO:0000256" key="1">
    <source>
        <dbReference type="ARBA" id="ARBA00022884"/>
    </source>
</evidence>
<sequence>MVPSAQLASANPPPQSYAERARKAQNARSSPQVAQQRSTSQNASSSTAGSTTTAATSSAAARPAGHTPPSTAPKASPSSHPVNDARSPTSSHPPPASSSKPTTPPTADHPAEPRSNGDVNRNGDSAISAPSSAVQKQASAPSVNVWAMRKEQMATRGISQPPANATFPLPSESSASVLVSSQSSSSPSMLLPSTSGTSSSSKLSLTAPASNGHLVPPSAHDDPFVVRPGRSPPILSPPAIDDAESWPEVGQAAATPPHASNSGPEGKTKEGEEDKGHEREASQGHGARKIMSWSFAQATNETLVWCPAFARTVHLRTGEKTKWVPVPPEELQFERPNRTQHQRPRPPQTDRHSRPPGGPSGAPSTSSGQVSQQQSRAQSSAGMRPPPSHTGSVSHSQAQSRTGSVHSSPRHSSIRGGGRRLPDEVGAPPFGASRSMRSSGPNSPAAFAQPQPLPPQEFIPGVRSFINTNGGQGGWDSSLLSTIPDSGAHDMPPPGPFYPPPGPPLGMSPYHSPQPAGSPAPNPYAQPPMVYAGQPGVPQPVNAPGYGTPPYPMYPPYSYGYPQPYMYWPPPNGPPPPPPPQSMPSGSPAMNPVLPGDLGIPPPTMMARPLPPSESDAVAGYRDVAVTLPPAEESQAQQNGGQSSERGRRIRELSFGSIAMQGTQSPSPAPGLPNTGAGSVSGGAVPAGVSADEQSGEDKADGKAFAVFSIGVAPGETGPGRLRSRTHSKGPATTVSAGGEGEQSGTSIADAVAVLADVAAKAIDLTDPTTKWEFGTTNHVEEPVADRIENAPPPVTNDTQGVDVLAHHPSISATPFVPMGAHYGAAPFVPPVIIPGAPVNSMPSATSPVFTPRHPPTSATEADEWEVRDYGFGFGRGGPPGAGQPSGYPPRDDRPFRERRDFQPQGPDNFGRPRRGSYGQQGGFDRGGFGGRRGRGLSGGYGGRGYSNRVYSGGRGGYANQAQQRQQPYVPPPPPPPPPQPEVNSYYAPPMPPLATYIPSPYEAYPYVPFPAPPPPPQMAGLQSSAPLPVPQSQLYFPLDSTRYYLLGQLEYYLSAQNMMLDFFLRQQMDSRGWIPIPLIASFNRVRTLTTDPDPQAVSDVLMLSSLVEVRDGHVRMHVWEQFVLPTAHKSSVEPDEGYEGSQAGQAPFAPAAPEGTELEAPHELPAANEAHDGEEDEEEDVEFVL</sequence>
<keyword evidence="6" id="KW-1185">Reference proteome</keyword>
<feature type="compositionally biased region" description="Low complexity" evidence="3">
    <location>
        <begin position="168"/>
        <end position="210"/>
    </location>
</feature>
<evidence type="ECO:0000313" key="5">
    <source>
        <dbReference type="EMBL" id="OJT02821.1"/>
    </source>
</evidence>
<proteinExistence type="predicted"/>
<dbReference type="InterPro" id="IPR036388">
    <property type="entry name" value="WH-like_DNA-bd_sf"/>
</dbReference>
<feature type="domain" description="HTH La-type RNA-binding" evidence="4">
    <location>
        <begin position="1036"/>
        <end position="1127"/>
    </location>
</feature>
<dbReference type="Proteomes" id="UP000184267">
    <property type="component" value="Unassembled WGS sequence"/>
</dbReference>
<feature type="compositionally biased region" description="Low complexity" evidence="3">
    <location>
        <begin position="676"/>
        <end position="691"/>
    </location>
</feature>
<evidence type="ECO:0000256" key="2">
    <source>
        <dbReference type="PROSITE-ProRule" id="PRU00332"/>
    </source>
</evidence>
<evidence type="ECO:0000313" key="6">
    <source>
        <dbReference type="Proteomes" id="UP000184267"/>
    </source>
</evidence>
<keyword evidence="1 2" id="KW-0694">RNA-binding</keyword>
<dbReference type="GO" id="GO:0003723">
    <property type="term" value="F:RNA binding"/>
    <property type="evidence" value="ECO:0007669"/>
    <property type="project" value="UniProtKB-UniRule"/>
</dbReference>
<feature type="compositionally biased region" description="Basic and acidic residues" evidence="3">
    <location>
        <begin position="890"/>
        <end position="902"/>
    </location>
</feature>
<feature type="compositionally biased region" description="Gly residues" evidence="3">
    <location>
        <begin position="919"/>
        <end position="945"/>
    </location>
</feature>
<dbReference type="SUPFAM" id="SSF46785">
    <property type="entry name" value="Winged helix' DNA-binding domain"/>
    <property type="match status" value="1"/>
</dbReference>
<accession>A0A1M2V5G3</accession>
<feature type="region of interest" description="Disordered" evidence="3">
    <location>
        <begin position="712"/>
        <end position="744"/>
    </location>
</feature>
<feature type="region of interest" description="Disordered" evidence="3">
    <location>
        <begin position="870"/>
        <end position="984"/>
    </location>
</feature>
<feature type="compositionally biased region" description="Low complexity" evidence="3">
    <location>
        <begin position="34"/>
        <end position="81"/>
    </location>
</feature>
<feature type="compositionally biased region" description="Pro residues" evidence="3">
    <location>
        <begin position="491"/>
        <end position="506"/>
    </location>
</feature>
<dbReference type="STRING" id="154538.A0A1M2V5G3"/>
<dbReference type="EMBL" id="MNAD01001649">
    <property type="protein sequence ID" value="OJT02821.1"/>
    <property type="molecule type" value="Genomic_DNA"/>
</dbReference>
<dbReference type="OrthoDB" id="340227at2759"/>
<dbReference type="InterPro" id="IPR036390">
    <property type="entry name" value="WH_DNA-bd_sf"/>
</dbReference>
<reference evidence="5 6" key="1">
    <citation type="submission" date="2016-10" db="EMBL/GenBank/DDBJ databases">
        <title>Genome sequence of the basidiomycete white-rot fungus Trametes pubescens.</title>
        <authorList>
            <person name="Makela M.R."/>
            <person name="Granchi Z."/>
            <person name="Peng M."/>
            <person name="De Vries R.P."/>
            <person name="Grigoriev I."/>
            <person name="Riley R."/>
            <person name="Hilden K."/>
        </authorList>
    </citation>
    <scope>NUCLEOTIDE SEQUENCE [LARGE SCALE GENOMIC DNA]</scope>
    <source>
        <strain evidence="5 6">FBCC735</strain>
    </source>
</reference>
<organism evidence="5 6">
    <name type="scientific">Trametes pubescens</name>
    <name type="common">White-rot fungus</name>
    <dbReference type="NCBI Taxonomy" id="154538"/>
    <lineage>
        <taxon>Eukaryota</taxon>
        <taxon>Fungi</taxon>
        <taxon>Dikarya</taxon>
        <taxon>Basidiomycota</taxon>
        <taxon>Agaricomycotina</taxon>
        <taxon>Agaricomycetes</taxon>
        <taxon>Polyporales</taxon>
        <taxon>Polyporaceae</taxon>
        <taxon>Trametes</taxon>
    </lineage>
</organism>
<feature type="compositionally biased region" description="Pro residues" evidence="3">
    <location>
        <begin position="969"/>
        <end position="981"/>
    </location>
</feature>
<feature type="compositionally biased region" description="Low complexity" evidence="3">
    <location>
        <begin position="361"/>
        <end position="380"/>
    </location>
</feature>
<evidence type="ECO:0000259" key="4">
    <source>
        <dbReference type="PROSITE" id="PS50961"/>
    </source>
</evidence>
<feature type="compositionally biased region" description="Gly residues" evidence="3">
    <location>
        <begin position="872"/>
        <end position="881"/>
    </location>
</feature>
<feature type="compositionally biased region" description="Polar residues" evidence="3">
    <location>
        <begin position="117"/>
        <end position="142"/>
    </location>
</feature>
<feature type="compositionally biased region" description="Polar residues" evidence="3">
    <location>
        <begin position="634"/>
        <end position="644"/>
    </location>
</feature>
<feature type="region of interest" description="Disordered" evidence="3">
    <location>
        <begin position="326"/>
        <end position="524"/>
    </location>
</feature>
<dbReference type="InterPro" id="IPR006630">
    <property type="entry name" value="La_HTH"/>
</dbReference>
<dbReference type="Gene3D" id="1.10.10.10">
    <property type="entry name" value="Winged helix-like DNA-binding domain superfamily/Winged helix DNA-binding domain"/>
    <property type="match status" value="1"/>
</dbReference>
<feature type="region of interest" description="Disordered" evidence="3">
    <location>
        <begin position="1"/>
        <end position="288"/>
    </location>
</feature>
<feature type="region of interest" description="Disordered" evidence="3">
    <location>
        <begin position="846"/>
        <end position="865"/>
    </location>
</feature>
<dbReference type="SMART" id="SM00715">
    <property type="entry name" value="LA"/>
    <property type="match status" value="1"/>
</dbReference>
<feature type="region of interest" description="Disordered" evidence="3">
    <location>
        <begin position="1131"/>
        <end position="1186"/>
    </location>
</feature>
<feature type="compositionally biased region" description="Basic and acidic residues" evidence="3">
    <location>
        <begin position="266"/>
        <end position="282"/>
    </location>
</feature>